<evidence type="ECO:0000256" key="12">
    <source>
        <dbReference type="SAM" id="MobiDB-lite"/>
    </source>
</evidence>
<evidence type="ECO:0000256" key="3">
    <source>
        <dbReference type="ARBA" id="ARBA00004613"/>
    </source>
</evidence>
<keyword evidence="13" id="KW-1185">Reference proteome</keyword>
<dbReference type="InterPro" id="IPR012334">
    <property type="entry name" value="Pectin_lyas_fold"/>
</dbReference>
<name>A0A915DNY9_9BILA</name>
<dbReference type="InterPro" id="IPR011050">
    <property type="entry name" value="Pectin_lyase_fold/virulence"/>
</dbReference>
<evidence type="ECO:0000256" key="4">
    <source>
        <dbReference type="ARBA" id="ARBA00006463"/>
    </source>
</evidence>
<dbReference type="PANTHER" id="PTHR33407:SF9">
    <property type="entry name" value="PECTATE LYASE F-RELATED"/>
    <property type="match status" value="1"/>
</dbReference>
<evidence type="ECO:0000256" key="8">
    <source>
        <dbReference type="ARBA" id="ARBA00022837"/>
    </source>
</evidence>
<evidence type="ECO:0000256" key="5">
    <source>
        <dbReference type="ARBA" id="ARBA00012272"/>
    </source>
</evidence>
<dbReference type="Pfam" id="PF03211">
    <property type="entry name" value="Pectate_lyase"/>
    <property type="match status" value="1"/>
</dbReference>
<proteinExistence type="inferred from homology"/>
<evidence type="ECO:0000256" key="9">
    <source>
        <dbReference type="ARBA" id="ARBA00023239"/>
    </source>
</evidence>
<dbReference type="AlphaFoldDB" id="A0A915DNY9"/>
<dbReference type="Proteomes" id="UP000887574">
    <property type="component" value="Unplaced"/>
</dbReference>
<evidence type="ECO:0000256" key="2">
    <source>
        <dbReference type="ARBA" id="ARBA00001913"/>
    </source>
</evidence>
<dbReference type="SUPFAM" id="SSF51126">
    <property type="entry name" value="Pectin lyase-like"/>
    <property type="match status" value="1"/>
</dbReference>
<reference evidence="14" key="1">
    <citation type="submission" date="2022-11" db="UniProtKB">
        <authorList>
            <consortium name="WormBaseParasite"/>
        </authorList>
    </citation>
    <scope>IDENTIFICATION</scope>
</reference>
<comment type="similarity">
    <text evidence="4">Belongs to the polysaccharide lyase 3 family.</text>
</comment>
<dbReference type="Gene3D" id="2.160.20.10">
    <property type="entry name" value="Single-stranded right-handed beta-helix, Pectin lyase-like"/>
    <property type="match status" value="1"/>
</dbReference>
<evidence type="ECO:0000256" key="11">
    <source>
        <dbReference type="ARBA" id="ARBA00039895"/>
    </source>
</evidence>
<feature type="region of interest" description="Disordered" evidence="12">
    <location>
        <begin position="98"/>
        <end position="124"/>
    </location>
</feature>
<keyword evidence="7" id="KW-0732">Signal</keyword>
<keyword evidence="8" id="KW-0106">Calcium</keyword>
<dbReference type="GO" id="GO:0005576">
    <property type="term" value="C:extracellular region"/>
    <property type="evidence" value="ECO:0007669"/>
    <property type="project" value="UniProtKB-SubCell"/>
</dbReference>
<comment type="function">
    <text evidence="10">Pectinolytic enzyme consist of four classes of enzymes: pectin lyase, polygalacturonase, pectin methylesterase and rhamnogalacturonase. Among pectinolytic enzymes, pectin lyase is the most important in depolymerization of pectin, since it cleaves internal glycosidic bonds of highly methylated pectins. Favors pectate, the anion, over pectin, the methyl ester.</text>
</comment>
<protein>
    <recommendedName>
        <fullName evidence="11">Probable pectate lyase F</fullName>
        <ecNumber evidence="5">4.2.2.2</ecNumber>
    </recommendedName>
</protein>
<evidence type="ECO:0000313" key="13">
    <source>
        <dbReference type="Proteomes" id="UP000887574"/>
    </source>
</evidence>
<organism evidence="13 14">
    <name type="scientific">Ditylenchus dipsaci</name>
    <dbReference type="NCBI Taxonomy" id="166011"/>
    <lineage>
        <taxon>Eukaryota</taxon>
        <taxon>Metazoa</taxon>
        <taxon>Ecdysozoa</taxon>
        <taxon>Nematoda</taxon>
        <taxon>Chromadorea</taxon>
        <taxon>Rhabditida</taxon>
        <taxon>Tylenchina</taxon>
        <taxon>Tylenchomorpha</taxon>
        <taxon>Sphaerularioidea</taxon>
        <taxon>Anguinidae</taxon>
        <taxon>Anguininae</taxon>
        <taxon>Ditylenchus</taxon>
    </lineage>
</organism>
<dbReference type="EC" id="4.2.2.2" evidence="5"/>
<dbReference type="GO" id="GO:0030570">
    <property type="term" value="F:pectate lyase activity"/>
    <property type="evidence" value="ECO:0007669"/>
    <property type="project" value="UniProtKB-EC"/>
</dbReference>
<accession>A0A915DNY9</accession>
<comment type="subcellular location">
    <subcellularLocation>
        <location evidence="3">Secreted</location>
    </subcellularLocation>
</comment>
<dbReference type="InterPro" id="IPR004898">
    <property type="entry name" value="Pectate_lyase_PlyH/PlyE-like"/>
</dbReference>
<evidence type="ECO:0000313" key="14">
    <source>
        <dbReference type="WBParaSite" id="jg22006"/>
    </source>
</evidence>
<evidence type="ECO:0000256" key="10">
    <source>
        <dbReference type="ARBA" id="ARBA00025679"/>
    </source>
</evidence>
<comment type="cofactor">
    <cofactor evidence="2">
        <name>Ca(2+)</name>
        <dbReference type="ChEBI" id="CHEBI:29108"/>
    </cofactor>
</comment>
<sequence>MRLVAGPLVGGSSVNEKDSPILFLEPGITISNVIIGSPAAKGIWCKGSCTLQNVWWESVGTHAANFGVDPLYWSNTGNKYIIEGGGVQNAVEKAYQGTNDYSGGSGTGPKPTPTESITVGSPLNGTTCKDPSANRYYQLTNVILRMFVNIKIFNLNAV</sequence>
<evidence type="ECO:0000256" key="1">
    <source>
        <dbReference type="ARBA" id="ARBA00000695"/>
    </source>
</evidence>
<evidence type="ECO:0000256" key="6">
    <source>
        <dbReference type="ARBA" id="ARBA00022525"/>
    </source>
</evidence>
<evidence type="ECO:0000256" key="7">
    <source>
        <dbReference type="ARBA" id="ARBA00022729"/>
    </source>
</evidence>
<keyword evidence="9" id="KW-0456">Lyase</keyword>
<dbReference type="PANTHER" id="PTHR33407">
    <property type="entry name" value="PECTATE LYASE F-RELATED"/>
    <property type="match status" value="1"/>
</dbReference>
<dbReference type="WBParaSite" id="jg22006">
    <property type="protein sequence ID" value="jg22006"/>
    <property type="gene ID" value="jg22006"/>
</dbReference>
<comment type="catalytic activity">
    <reaction evidence="1">
        <text>Eliminative cleavage of (1-&gt;4)-alpha-D-galacturonan to give oligosaccharides with 4-deoxy-alpha-D-galact-4-enuronosyl groups at their non-reducing ends.</text>
        <dbReference type="EC" id="4.2.2.2"/>
    </reaction>
</comment>
<dbReference type="GO" id="GO:0045490">
    <property type="term" value="P:pectin catabolic process"/>
    <property type="evidence" value="ECO:0007669"/>
    <property type="project" value="TreeGrafter"/>
</dbReference>
<keyword evidence="6" id="KW-0964">Secreted</keyword>